<organism evidence="1 2">
    <name type="scientific">Lentinula aff. lateritia</name>
    <dbReference type="NCBI Taxonomy" id="2804960"/>
    <lineage>
        <taxon>Eukaryota</taxon>
        <taxon>Fungi</taxon>
        <taxon>Dikarya</taxon>
        <taxon>Basidiomycota</taxon>
        <taxon>Agaricomycotina</taxon>
        <taxon>Agaricomycetes</taxon>
        <taxon>Agaricomycetidae</taxon>
        <taxon>Agaricales</taxon>
        <taxon>Marasmiineae</taxon>
        <taxon>Omphalotaceae</taxon>
        <taxon>Lentinula</taxon>
    </lineage>
</organism>
<accession>A0ACC1U2T6</accession>
<comment type="caution">
    <text evidence="1">The sequence shown here is derived from an EMBL/GenBank/DDBJ whole genome shotgun (WGS) entry which is preliminary data.</text>
</comment>
<evidence type="ECO:0000313" key="2">
    <source>
        <dbReference type="Proteomes" id="UP001163835"/>
    </source>
</evidence>
<protein>
    <submittedName>
        <fullName evidence="1">Uncharacterized protein</fullName>
    </submittedName>
</protein>
<dbReference type="Proteomes" id="UP001163835">
    <property type="component" value="Unassembled WGS sequence"/>
</dbReference>
<evidence type="ECO:0000313" key="1">
    <source>
        <dbReference type="EMBL" id="KAJ3811362.1"/>
    </source>
</evidence>
<proteinExistence type="predicted"/>
<gene>
    <name evidence="1" type="ORF">F5876DRAFT_64863</name>
</gene>
<dbReference type="EMBL" id="MU795062">
    <property type="protein sequence ID" value="KAJ3811362.1"/>
    <property type="molecule type" value="Genomic_DNA"/>
</dbReference>
<sequence length="584" mass="66361">MSGMPRKLWWLVFKKMSPVDLASFSRCSKIFCELGTGFEQEMYTVERALGNFLLDVEMGDFQDLQAETGLLVGGPVGAWYISHGFEFEPSGIQFCSFANEFSRTVDVQHLQNGVIAISIDEDVRDYVHDNVLVAWTFKRGQSQMKMVKMHQTQGFSVQFKPSGRAVCDVKSALTFLYSRYLGDKHCYKIPLKYIGKRSPVNEYIEANTWSLAYTRKLNTCDYYPINVPDTRTEYIASTSFTSKVETQLIVLSRQIQSALIITEDINRSEATVLMVQELARRKRRRLADEASYMQLLSILSIAESADFPIDAAVAQDLFEYLDMLNDHFPSLNMYICVRLMRYLMPSGVLRILVKADFVDPVFNRMASAIHSIILNVHQDNGKYLLHTHPDIFVSFMTVAQLQACNSCLLTIQAEYDNGDYIPERLVKAIELCLPRPQDFYPSVYPSGPHIEALLIYQNNVNIGYQSCPREGLVVSFCLFSGGCRALTDIAYLVVCLAEGLLRDQETANLLGISYYTVADYCFGYMIFASISQRWYETAATTPFFEPWGGETDTYIATWPLFQDKFCTDAMIRTTIDDVNTLASL</sequence>
<keyword evidence="2" id="KW-1185">Reference proteome</keyword>
<name>A0ACC1U2T6_9AGAR</name>
<reference evidence="1" key="1">
    <citation type="submission" date="2022-09" db="EMBL/GenBank/DDBJ databases">
        <title>A Global Phylogenomic Analysis of the Shiitake Genus Lentinula.</title>
        <authorList>
            <consortium name="DOE Joint Genome Institute"/>
            <person name="Sierra-Patev S."/>
            <person name="Min B."/>
            <person name="Naranjo-Ortiz M."/>
            <person name="Looney B."/>
            <person name="Konkel Z."/>
            <person name="Slot J.C."/>
            <person name="Sakamoto Y."/>
            <person name="Steenwyk J.L."/>
            <person name="Rokas A."/>
            <person name="Carro J."/>
            <person name="Camarero S."/>
            <person name="Ferreira P."/>
            <person name="Molpeceres G."/>
            <person name="Ruiz-Duenas F.J."/>
            <person name="Serrano A."/>
            <person name="Henrissat B."/>
            <person name="Drula E."/>
            <person name="Hughes K.W."/>
            <person name="Mata J.L."/>
            <person name="Ishikawa N.K."/>
            <person name="Vargas-Isla R."/>
            <person name="Ushijima S."/>
            <person name="Smith C.A."/>
            <person name="Ahrendt S."/>
            <person name="Andreopoulos W."/>
            <person name="He G."/>
            <person name="Labutti K."/>
            <person name="Lipzen A."/>
            <person name="Ng V."/>
            <person name="Riley R."/>
            <person name="Sandor L."/>
            <person name="Barry K."/>
            <person name="Martinez A.T."/>
            <person name="Xiao Y."/>
            <person name="Gibbons J.G."/>
            <person name="Terashima K."/>
            <person name="Grigoriev I.V."/>
            <person name="Hibbett D.S."/>
        </authorList>
    </citation>
    <scope>NUCLEOTIDE SEQUENCE</scope>
    <source>
        <strain evidence="1">TMI1499</strain>
    </source>
</reference>